<reference evidence="1" key="1">
    <citation type="submission" date="2020-08" db="EMBL/GenBank/DDBJ databases">
        <title>Multicomponent nature underlies the extraordinary mechanical properties of spider dragline silk.</title>
        <authorList>
            <person name="Kono N."/>
            <person name="Nakamura H."/>
            <person name="Mori M."/>
            <person name="Yoshida Y."/>
            <person name="Ohtoshi R."/>
            <person name="Malay A.D."/>
            <person name="Moran D.A.P."/>
            <person name="Tomita M."/>
            <person name="Numata K."/>
            <person name="Arakawa K."/>
        </authorList>
    </citation>
    <scope>NUCLEOTIDE SEQUENCE</scope>
</reference>
<evidence type="ECO:0000313" key="1">
    <source>
        <dbReference type="EMBL" id="GFT48395.1"/>
    </source>
</evidence>
<dbReference type="Proteomes" id="UP000887013">
    <property type="component" value="Unassembled WGS sequence"/>
</dbReference>
<dbReference type="AlphaFoldDB" id="A0A8X6P2V6"/>
<gene>
    <name evidence="1" type="ORF">NPIL_99541</name>
</gene>
<protein>
    <submittedName>
        <fullName evidence="1">Uncharacterized protein</fullName>
    </submittedName>
</protein>
<evidence type="ECO:0000313" key="2">
    <source>
        <dbReference type="Proteomes" id="UP000887013"/>
    </source>
</evidence>
<proteinExistence type="predicted"/>
<name>A0A8X6P2V6_NEPPI</name>
<accession>A0A8X6P2V6</accession>
<dbReference type="EMBL" id="BMAW01065002">
    <property type="protein sequence ID" value="GFT48395.1"/>
    <property type="molecule type" value="Genomic_DNA"/>
</dbReference>
<organism evidence="1 2">
    <name type="scientific">Nephila pilipes</name>
    <name type="common">Giant wood spider</name>
    <name type="synonym">Nephila maculata</name>
    <dbReference type="NCBI Taxonomy" id="299642"/>
    <lineage>
        <taxon>Eukaryota</taxon>
        <taxon>Metazoa</taxon>
        <taxon>Ecdysozoa</taxon>
        <taxon>Arthropoda</taxon>
        <taxon>Chelicerata</taxon>
        <taxon>Arachnida</taxon>
        <taxon>Araneae</taxon>
        <taxon>Araneomorphae</taxon>
        <taxon>Entelegynae</taxon>
        <taxon>Araneoidea</taxon>
        <taxon>Nephilidae</taxon>
        <taxon>Nephila</taxon>
    </lineage>
</organism>
<sequence length="72" mass="8661">MLLQRCVMFQTKEAGYQLDGFRALKLKMDRCHLDSENKDIFYSFPTTFQYTNSYFVKQFLKIDISMRKTNCL</sequence>
<comment type="caution">
    <text evidence="1">The sequence shown here is derived from an EMBL/GenBank/DDBJ whole genome shotgun (WGS) entry which is preliminary data.</text>
</comment>
<keyword evidence="2" id="KW-1185">Reference proteome</keyword>